<comment type="function">
    <text evidence="9">Phosphorylates Ins(1,3,4,5,6)P5 at position 2 to form Ins(1,2,3,4,5,6)P6 (InsP6 or phytate).</text>
</comment>
<comment type="function">
    <text evidence="1">Has kinase activity and phosphorylates inositol-1,3,4,5,6-pentakisphosphate (Ins(1,3,4,5,6)P5) to produce 1,2,3,4,5,6-hexakisphosphate (InsP6), also known as phytate.</text>
</comment>
<reference evidence="10 11" key="1">
    <citation type="submission" date="2013-03" db="EMBL/GenBank/DDBJ databases">
        <title>The Genome Sequence of Phialophora europaea CBS 101466.</title>
        <authorList>
            <consortium name="The Broad Institute Genomics Platform"/>
            <person name="Cuomo C."/>
            <person name="de Hoog S."/>
            <person name="Gorbushina A."/>
            <person name="Walker B."/>
            <person name="Young S.K."/>
            <person name="Zeng Q."/>
            <person name="Gargeya S."/>
            <person name="Fitzgerald M."/>
            <person name="Haas B."/>
            <person name="Abouelleil A."/>
            <person name="Allen A.W."/>
            <person name="Alvarado L."/>
            <person name="Arachchi H.M."/>
            <person name="Berlin A.M."/>
            <person name="Chapman S.B."/>
            <person name="Gainer-Dewar J."/>
            <person name="Goldberg J."/>
            <person name="Griggs A."/>
            <person name="Gujja S."/>
            <person name="Hansen M."/>
            <person name="Howarth C."/>
            <person name="Imamovic A."/>
            <person name="Ireland A."/>
            <person name="Larimer J."/>
            <person name="McCowan C."/>
            <person name="Murphy C."/>
            <person name="Pearson M."/>
            <person name="Poon T.W."/>
            <person name="Priest M."/>
            <person name="Roberts A."/>
            <person name="Saif S."/>
            <person name="Shea T."/>
            <person name="Sisk P."/>
            <person name="Sykes S."/>
            <person name="Wortman J."/>
            <person name="Nusbaum C."/>
            <person name="Birren B."/>
        </authorList>
    </citation>
    <scope>NUCLEOTIDE SEQUENCE [LARGE SCALE GENOMIC DNA]</scope>
    <source>
        <strain evidence="10 11">CBS 101466</strain>
    </source>
</reference>
<keyword evidence="5 9" id="KW-0808">Transferase</keyword>
<evidence type="ECO:0000256" key="6">
    <source>
        <dbReference type="ARBA" id="ARBA00022741"/>
    </source>
</evidence>
<evidence type="ECO:0000256" key="2">
    <source>
        <dbReference type="ARBA" id="ARBA00008305"/>
    </source>
</evidence>
<comment type="catalytic activity">
    <reaction evidence="9">
        <text>1D-myo-inositol 1,3,4,5,6-pentakisphosphate + ATP = 1D-myo-inositol hexakisphosphate + ADP + H(+)</text>
        <dbReference type="Rhea" id="RHEA:20313"/>
        <dbReference type="ChEBI" id="CHEBI:15378"/>
        <dbReference type="ChEBI" id="CHEBI:30616"/>
        <dbReference type="ChEBI" id="CHEBI:57733"/>
        <dbReference type="ChEBI" id="CHEBI:58130"/>
        <dbReference type="ChEBI" id="CHEBI:456216"/>
        <dbReference type="EC" id="2.7.1.158"/>
    </reaction>
</comment>
<dbReference type="AlphaFoldDB" id="W2RSH5"/>
<evidence type="ECO:0000256" key="8">
    <source>
        <dbReference type="ARBA" id="ARBA00022840"/>
    </source>
</evidence>
<dbReference type="PANTHER" id="PTHR14456">
    <property type="entry name" value="INOSITOL POLYPHOSPHATE KINASE 1"/>
    <property type="match status" value="1"/>
</dbReference>
<keyword evidence="8 9" id="KW-0067">ATP-binding</keyword>
<dbReference type="InterPro" id="IPR009286">
    <property type="entry name" value="Ins_P5_2-kin"/>
</dbReference>
<evidence type="ECO:0000256" key="3">
    <source>
        <dbReference type="ARBA" id="ARBA00012023"/>
    </source>
</evidence>
<accession>W2RSH5</accession>
<protein>
    <recommendedName>
        <fullName evidence="4 9">Inositol-pentakisphosphate 2-kinase</fullName>
        <ecNumber evidence="3 9">2.7.1.158</ecNumber>
    </recommendedName>
</protein>
<dbReference type="Proteomes" id="UP000030752">
    <property type="component" value="Unassembled WGS sequence"/>
</dbReference>
<organism evidence="10 11">
    <name type="scientific">Cyphellophora europaea (strain CBS 101466)</name>
    <name type="common">Phialophora europaea</name>
    <dbReference type="NCBI Taxonomy" id="1220924"/>
    <lineage>
        <taxon>Eukaryota</taxon>
        <taxon>Fungi</taxon>
        <taxon>Dikarya</taxon>
        <taxon>Ascomycota</taxon>
        <taxon>Pezizomycotina</taxon>
        <taxon>Eurotiomycetes</taxon>
        <taxon>Chaetothyriomycetidae</taxon>
        <taxon>Chaetothyriales</taxon>
        <taxon>Cyphellophoraceae</taxon>
        <taxon>Cyphellophora</taxon>
    </lineage>
</organism>
<dbReference type="PANTHER" id="PTHR14456:SF2">
    <property type="entry name" value="INOSITOL-PENTAKISPHOSPHATE 2-KINASE"/>
    <property type="match status" value="1"/>
</dbReference>
<dbReference type="EMBL" id="KB822721">
    <property type="protein sequence ID" value="ETN39377.1"/>
    <property type="molecule type" value="Genomic_DNA"/>
</dbReference>
<evidence type="ECO:0000256" key="7">
    <source>
        <dbReference type="ARBA" id="ARBA00022777"/>
    </source>
</evidence>
<dbReference type="InParanoid" id="W2RSH5"/>
<comment type="domain">
    <text evidence="9">The EXKPK motif is conserved in inositol-pentakisphosphate 2-kinases of both family 1 and 2.</text>
</comment>
<dbReference type="GO" id="GO:0005634">
    <property type="term" value="C:nucleus"/>
    <property type="evidence" value="ECO:0007669"/>
    <property type="project" value="TreeGrafter"/>
</dbReference>
<proteinExistence type="inferred from homology"/>
<name>W2RSH5_CYPE1</name>
<evidence type="ECO:0000313" key="10">
    <source>
        <dbReference type="EMBL" id="ETN39377.1"/>
    </source>
</evidence>
<keyword evidence="7 9" id="KW-0418">Kinase</keyword>
<dbReference type="eggNOG" id="ENOG502S7VH">
    <property type="taxonomic scope" value="Eukaryota"/>
</dbReference>
<evidence type="ECO:0000256" key="1">
    <source>
        <dbReference type="ARBA" id="ARBA00003979"/>
    </source>
</evidence>
<dbReference type="RefSeq" id="XP_008718162.1">
    <property type="nucleotide sequence ID" value="XM_008719940.1"/>
</dbReference>
<dbReference type="OrthoDB" id="272370at2759"/>
<sequence length="351" mass="38957">MDSTAPHEDPSRCMDLLQNTPLTLHYLTEGNANVIYSIAPITSDPQIAAHDHCCVLRLRKDLPTTRPCIENLSAIRERITPLFERAYEDVLMPKMLYQLTPELLDQAKQILAELDAECTEKGQSVRALGKSDISHPALEEEPHAVLMPNLRHGENALFREFKPKWLRQSPNAPPGSRRCRTCAANGFKRAKGSKQGKGDSGFCPLDLLSDDPSLIQAILEKIDRTHGNSTELVDDFRRQVQPVLHHLADLQEEHHTKGLQDASNPEHRDYAVAMALRDCSVFMVLNKSPGGKLSISRVKLADLDLKISSSGNLDKWAKMESDLISTGAYTDATLSGSACALERQQQNGEAH</sequence>
<evidence type="ECO:0000256" key="4">
    <source>
        <dbReference type="ARBA" id="ARBA00014846"/>
    </source>
</evidence>
<comment type="similarity">
    <text evidence="2">Belongs to the IPK1 type 1 family.</text>
</comment>
<dbReference type="GO" id="GO:0035299">
    <property type="term" value="F:inositol-1,3,4,5,6-pentakisphosphate 2-kinase activity"/>
    <property type="evidence" value="ECO:0007669"/>
    <property type="project" value="UniProtKB-EC"/>
</dbReference>
<evidence type="ECO:0000256" key="5">
    <source>
        <dbReference type="ARBA" id="ARBA00022679"/>
    </source>
</evidence>
<evidence type="ECO:0000313" key="11">
    <source>
        <dbReference type="Proteomes" id="UP000030752"/>
    </source>
</evidence>
<evidence type="ECO:0000256" key="9">
    <source>
        <dbReference type="RuleBase" id="RU364126"/>
    </source>
</evidence>
<keyword evidence="6 9" id="KW-0547">Nucleotide-binding</keyword>
<dbReference type="HOGENOM" id="CLU_031304_0_0_1"/>
<dbReference type="VEuPathDB" id="FungiDB:HMPREF1541_05600"/>
<keyword evidence="11" id="KW-1185">Reference proteome</keyword>
<dbReference type="GO" id="GO:0032958">
    <property type="term" value="P:inositol phosphate biosynthetic process"/>
    <property type="evidence" value="ECO:0007669"/>
    <property type="project" value="TreeGrafter"/>
</dbReference>
<dbReference type="Pfam" id="PF06090">
    <property type="entry name" value="Ins_P5_2-kin"/>
    <property type="match status" value="2"/>
</dbReference>
<dbReference type="EC" id="2.7.1.158" evidence="3 9"/>
<gene>
    <name evidence="10" type="ORF">HMPREF1541_05600</name>
</gene>
<dbReference type="STRING" id="1220924.W2RSH5"/>
<dbReference type="GeneID" id="19972939"/>
<dbReference type="GO" id="GO:0005524">
    <property type="term" value="F:ATP binding"/>
    <property type="evidence" value="ECO:0007669"/>
    <property type="project" value="UniProtKB-KW"/>
</dbReference>